<evidence type="ECO:0000259" key="1">
    <source>
        <dbReference type="PROSITE" id="PS50235"/>
    </source>
</evidence>
<dbReference type="GO" id="GO:0016579">
    <property type="term" value="P:protein deubiquitination"/>
    <property type="evidence" value="ECO:0007669"/>
    <property type="project" value="InterPro"/>
</dbReference>
<dbReference type="Gene3D" id="3.90.70.10">
    <property type="entry name" value="Cysteine proteinases"/>
    <property type="match status" value="1"/>
</dbReference>
<dbReference type="SUPFAM" id="SSF54001">
    <property type="entry name" value="Cysteine proteinases"/>
    <property type="match status" value="1"/>
</dbReference>
<evidence type="ECO:0000313" key="2">
    <source>
        <dbReference type="EMBL" id="RNA35230.1"/>
    </source>
</evidence>
<dbReference type="PROSITE" id="PS50235">
    <property type="entry name" value="USP_3"/>
    <property type="match status" value="1"/>
</dbReference>
<dbReference type="InterPro" id="IPR028889">
    <property type="entry name" value="USP"/>
</dbReference>
<dbReference type="PANTHER" id="PTHR24006">
    <property type="entry name" value="UBIQUITIN CARBOXYL-TERMINAL HYDROLASE"/>
    <property type="match status" value="1"/>
</dbReference>
<proteinExistence type="predicted"/>
<keyword evidence="3" id="KW-1185">Reference proteome</keyword>
<dbReference type="EC" id="3.4.19.12" evidence="2"/>
<comment type="caution">
    <text evidence="2">The sequence shown here is derived from an EMBL/GenBank/DDBJ whole genome shotgun (WGS) entry which is preliminary data.</text>
</comment>
<reference evidence="2 3" key="1">
    <citation type="journal article" date="2018" name="Sci. Rep.">
        <title>Genomic signatures of local adaptation to the degree of environmental predictability in rotifers.</title>
        <authorList>
            <person name="Franch-Gras L."/>
            <person name="Hahn C."/>
            <person name="Garcia-Roger E.M."/>
            <person name="Carmona M.J."/>
            <person name="Serra M."/>
            <person name="Gomez A."/>
        </authorList>
    </citation>
    <scope>NUCLEOTIDE SEQUENCE [LARGE SCALE GENOMIC DNA]</scope>
    <source>
        <strain evidence="2">HYR1</strain>
    </source>
</reference>
<evidence type="ECO:0000313" key="3">
    <source>
        <dbReference type="Proteomes" id="UP000276133"/>
    </source>
</evidence>
<gene>
    <name evidence="2" type="ORF">BpHYR1_035895</name>
</gene>
<dbReference type="GO" id="GO:0005829">
    <property type="term" value="C:cytosol"/>
    <property type="evidence" value="ECO:0007669"/>
    <property type="project" value="TreeGrafter"/>
</dbReference>
<feature type="non-terminal residue" evidence="2">
    <location>
        <position position="1"/>
    </location>
</feature>
<dbReference type="PROSITE" id="PS00973">
    <property type="entry name" value="USP_2"/>
    <property type="match status" value="1"/>
</dbReference>
<dbReference type="OrthoDB" id="289038at2759"/>
<dbReference type="Pfam" id="PF00443">
    <property type="entry name" value="UCH"/>
    <property type="match status" value="1"/>
</dbReference>
<dbReference type="PANTHER" id="PTHR24006:SF943">
    <property type="entry name" value="UBIQUITIN CARBOXYL-TERMINAL HYDROLASE PUF"/>
    <property type="match status" value="1"/>
</dbReference>
<dbReference type="InterPro" id="IPR050164">
    <property type="entry name" value="Peptidase_C19"/>
</dbReference>
<dbReference type="GO" id="GO:0004843">
    <property type="term" value="F:cysteine-type deubiquitinase activity"/>
    <property type="evidence" value="ECO:0007669"/>
    <property type="project" value="UniProtKB-EC"/>
</dbReference>
<sequence length="1145" mass="133795">EIKKHLPSVILSSNQESYAIFDKLLNHKNSLIASRTRSILNLIPTNSQLVDLFDSIVLFDSNQSSLAQFFSPESNSLIKILYNLEVLSIRITNDENFKQKFINKSGLNLLIDIFDSVIDTDDNLVEQLLILLINLVDFVLLDQSEPMVKKSLVSINSKLIDLLLKTFIKKSTNLNFNTKISVKSINLVYNLICSNLNQIDCLIESSLFRTNIVNVLIGAKCSQIRHNLAKFFTRMSNLTETIKYKLIILILKNTRVPIWTNSTKHMRSSARNLISQSSEYFTLLSNLIENMSPKLLSMDSENELNAENLLKNQINWFRMFNLSSNLDQVLLNGQFGLTKAILTNCSSQIKDSYGAQLTDILIKLFLFQPFFSSCGMMLEQQTQQVGYDLLLELTKKSGDNFSRIKAHVCQFNQENKISECNFTPLVKSFKQKYLGLKNGGSTCYMNAVLQQLFMIPGICEYIQFMNNSNASRDLNHEKQLLFELENVFVHLKKSNQEFYSPERFWQNFRMWNSGDSINIREQQDAFDFFISLTDQIDEYIQKELKKEPVFKSIFEGKYSNQFICQDCEHSYDRQEAFLALNLSVKTFSNLEQSMAQFVKDELLTGDNSYLCEKCNKKSPIPNFKKKIKPTLDLTLATQILADQLLFEQRFNQRYFFKRSAIKRTCLKQLPNYLCIQLKRFDYDWESNQALKFDDYFEFPINLNVKPFTHDYLNKVNSHSIDCDYELCGIIVHSGQANAGHYYSFIKELYNSDDLIDEEASDTNASKWFKFNDTYIDEIKIDEKFLIEECFGGNFNKKDSYLPEERTRYWNAYMLFYKRKSFDSKSLFKVDDFNRKNEEKIQFRDSISELSDLVEQCDHKVKEYQLDKEIRIENLNLLKQNLIVNETYFQTIDLIFNFLFCIYFKLKNKLKNNFCLKKWFDLFDNNSTRQICIHIVEFFGQSNNLELLKSHLADNAVDKEIHEFITSLIVLIINRLESEHQIAILDSLMESLFSLVTNSLLNTNLNSVFKIIYSFVCSKDENVHAFLGKQKLFEQKLIDLICKSSLLQLKNFHILFEIVSVIELKKFGIEKNIFDDNVTVKQFIGVFEYINKDHLEHTLQLIKKFCNSEASCLMFIKQILLYLDESCLLQVDSRQIFELLEDVIVS</sequence>
<dbReference type="PROSITE" id="PS00972">
    <property type="entry name" value="USP_1"/>
    <property type="match status" value="1"/>
</dbReference>
<dbReference type="InterPro" id="IPR038765">
    <property type="entry name" value="Papain-like_cys_pep_sf"/>
</dbReference>
<protein>
    <submittedName>
        <fullName evidence="2">Ubiquitin carboxyl-terminal hydrolase 24-like</fullName>
        <ecNumber evidence="2">3.4.19.12</ecNumber>
    </submittedName>
</protein>
<name>A0A3M7SI17_BRAPC</name>
<dbReference type="GO" id="GO:0005634">
    <property type="term" value="C:nucleus"/>
    <property type="evidence" value="ECO:0007669"/>
    <property type="project" value="TreeGrafter"/>
</dbReference>
<dbReference type="InterPro" id="IPR018200">
    <property type="entry name" value="USP_CS"/>
</dbReference>
<feature type="domain" description="USP" evidence="1">
    <location>
        <begin position="434"/>
        <end position="819"/>
    </location>
</feature>
<keyword evidence="2" id="KW-0378">Hydrolase</keyword>
<dbReference type="AlphaFoldDB" id="A0A3M7SI17"/>
<dbReference type="STRING" id="10195.A0A3M7SI17"/>
<dbReference type="EMBL" id="REGN01001356">
    <property type="protein sequence ID" value="RNA35230.1"/>
    <property type="molecule type" value="Genomic_DNA"/>
</dbReference>
<organism evidence="2 3">
    <name type="scientific">Brachionus plicatilis</name>
    <name type="common">Marine rotifer</name>
    <name type="synonym">Brachionus muelleri</name>
    <dbReference type="NCBI Taxonomy" id="10195"/>
    <lineage>
        <taxon>Eukaryota</taxon>
        <taxon>Metazoa</taxon>
        <taxon>Spiralia</taxon>
        <taxon>Gnathifera</taxon>
        <taxon>Rotifera</taxon>
        <taxon>Eurotatoria</taxon>
        <taxon>Monogononta</taxon>
        <taxon>Pseudotrocha</taxon>
        <taxon>Ploima</taxon>
        <taxon>Brachionidae</taxon>
        <taxon>Brachionus</taxon>
    </lineage>
</organism>
<accession>A0A3M7SI17</accession>
<dbReference type="InterPro" id="IPR001394">
    <property type="entry name" value="Peptidase_C19_UCH"/>
</dbReference>
<dbReference type="Proteomes" id="UP000276133">
    <property type="component" value="Unassembled WGS sequence"/>
</dbReference>